<feature type="non-terminal residue" evidence="1">
    <location>
        <position position="58"/>
    </location>
</feature>
<evidence type="ECO:0000313" key="1">
    <source>
        <dbReference type="EMBL" id="KAF6156696.1"/>
    </source>
</evidence>
<sequence>TIKNHTEECLKSVEESTALVESNKLVTKQLEVMFAKVRSVYGFGGDGRFDDAVEDEVE</sequence>
<dbReference type="EMBL" id="JACGCM010001310">
    <property type="protein sequence ID" value="KAF6156696.1"/>
    <property type="molecule type" value="Genomic_DNA"/>
</dbReference>
<dbReference type="EMBL" id="JACGCM010001173">
    <property type="protein sequence ID" value="KAF6160089.1"/>
    <property type="molecule type" value="Genomic_DNA"/>
</dbReference>
<dbReference type="Proteomes" id="UP000541444">
    <property type="component" value="Unassembled WGS sequence"/>
</dbReference>
<gene>
    <name evidence="2" type="ORF">GIB67_018869</name>
    <name evidence="1" type="ORF">GIB67_033585</name>
</gene>
<name>A0A7J7MP79_9MAGN</name>
<evidence type="ECO:0000313" key="3">
    <source>
        <dbReference type="Proteomes" id="UP000541444"/>
    </source>
</evidence>
<accession>A0A7J7MP79</accession>
<organism evidence="1 3">
    <name type="scientific">Kingdonia uniflora</name>
    <dbReference type="NCBI Taxonomy" id="39325"/>
    <lineage>
        <taxon>Eukaryota</taxon>
        <taxon>Viridiplantae</taxon>
        <taxon>Streptophyta</taxon>
        <taxon>Embryophyta</taxon>
        <taxon>Tracheophyta</taxon>
        <taxon>Spermatophyta</taxon>
        <taxon>Magnoliopsida</taxon>
        <taxon>Ranunculales</taxon>
        <taxon>Circaeasteraceae</taxon>
        <taxon>Kingdonia</taxon>
    </lineage>
</organism>
<keyword evidence="3" id="KW-1185">Reference proteome</keyword>
<comment type="caution">
    <text evidence="1">The sequence shown here is derived from an EMBL/GenBank/DDBJ whole genome shotgun (WGS) entry which is preliminary data.</text>
</comment>
<dbReference type="AlphaFoldDB" id="A0A7J7MP79"/>
<reference evidence="1 3" key="1">
    <citation type="journal article" date="2020" name="IScience">
        <title>Genome Sequencing of the Endangered Kingdonia uniflora (Circaeasteraceae, Ranunculales) Reveals Potential Mechanisms of Evolutionary Specialization.</title>
        <authorList>
            <person name="Sun Y."/>
            <person name="Deng T."/>
            <person name="Zhang A."/>
            <person name="Moore M.J."/>
            <person name="Landis J.B."/>
            <person name="Lin N."/>
            <person name="Zhang H."/>
            <person name="Zhang X."/>
            <person name="Huang J."/>
            <person name="Zhang X."/>
            <person name="Sun H."/>
            <person name="Wang H."/>
        </authorList>
    </citation>
    <scope>NUCLEOTIDE SEQUENCE [LARGE SCALE GENOMIC DNA]</scope>
    <source>
        <strain evidence="1">TB1705</strain>
        <tissue evidence="1">Leaf</tissue>
    </source>
</reference>
<feature type="non-terminal residue" evidence="1">
    <location>
        <position position="1"/>
    </location>
</feature>
<evidence type="ECO:0000313" key="2">
    <source>
        <dbReference type="EMBL" id="KAF6160089.1"/>
    </source>
</evidence>
<protein>
    <submittedName>
        <fullName evidence="1">Uncharacterized protein</fullName>
    </submittedName>
</protein>
<proteinExistence type="predicted"/>